<reference evidence="1 2" key="1">
    <citation type="journal article" date="2016" name="Nat. Commun.">
        <title>Thousands of microbial genomes shed light on interconnected biogeochemical processes in an aquifer system.</title>
        <authorList>
            <person name="Anantharaman K."/>
            <person name="Brown C.T."/>
            <person name="Hug L.A."/>
            <person name="Sharon I."/>
            <person name="Castelle C.J."/>
            <person name="Probst A.J."/>
            <person name="Thomas B.C."/>
            <person name="Singh A."/>
            <person name="Wilkins M.J."/>
            <person name="Karaoz U."/>
            <person name="Brodie E.L."/>
            <person name="Williams K.H."/>
            <person name="Hubbard S.S."/>
            <person name="Banfield J.F."/>
        </authorList>
    </citation>
    <scope>NUCLEOTIDE SEQUENCE [LARGE SCALE GENOMIC DNA]</scope>
</reference>
<protein>
    <recommendedName>
        <fullName evidence="3">General secretion pathway GspH domain-containing protein</fullName>
    </recommendedName>
</protein>
<comment type="caution">
    <text evidence="1">The sequence shown here is derived from an EMBL/GenBank/DDBJ whole genome shotgun (WGS) entry which is preliminary data.</text>
</comment>
<dbReference type="Proteomes" id="UP000178574">
    <property type="component" value="Unassembled WGS sequence"/>
</dbReference>
<proteinExistence type="predicted"/>
<evidence type="ECO:0000313" key="1">
    <source>
        <dbReference type="EMBL" id="OGZ96987.1"/>
    </source>
</evidence>
<dbReference type="EMBL" id="MHQD01000002">
    <property type="protein sequence ID" value="OGZ96987.1"/>
    <property type="molecule type" value="Genomic_DNA"/>
</dbReference>
<evidence type="ECO:0008006" key="3">
    <source>
        <dbReference type="Google" id="ProtNLM"/>
    </source>
</evidence>
<dbReference type="AlphaFoldDB" id="A0A1G2KC36"/>
<organism evidence="1 2">
    <name type="scientific">Candidatus Sungbacteria bacterium RIFCSPHIGHO2_01_FULL_50_25</name>
    <dbReference type="NCBI Taxonomy" id="1802265"/>
    <lineage>
        <taxon>Bacteria</taxon>
        <taxon>Candidatus Sungiibacteriota</taxon>
    </lineage>
</organism>
<gene>
    <name evidence="1" type="ORF">A2847_00700</name>
</gene>
<name>A0A1G2KC36_9BACT</name>
<sequence length="128" mass="14101">MGLVMLIFGIGSYFAFDNFQRYLFRKERDTAIAVLMKARSRAMNNFYEKSHGVHIGSDTFTLFRGLNYGDDPSTYEVIPGTAAISKSGATDIVFEQLSGRPAAAGNLTLSYGASNITISINNEGRIDW</sequence>
<accession>A0A1G2KC36</accession>
<evidence type="ECO:0000313" key="2">
    <source>
        <dbReference type="Proteomes" id="UP000178574"/>
    </source>
</evidence>